<feature type="transmembrane region" description="Helical" evidence="2">
    <location>
        <begin position="6"/>
        <end position="24"/>
    </location>
</feature>
<sequence length="152" mass="16801">MFVSYRITACVIALFTGAVIFRLVRRNLLHGSYAAWWLAAGLFAVLVGVFPSGFDRLGHALGVNYPPILFIVLALAAFAVRMLISDMERTRMELTQRRLVQRYAHISLRLRAIERELLAHGMSLPRHCRDTADDAPVDDAPGPDGQAGPPSS</sequence>
<keyword evidence="2" id="KW-1133">Transmembrane helix</keyword>
<evidence type="ECO:0000313" key="4">
    <source>
        <dbReference type="Proteomes" id="UP000198324"/>
    </source>
</evidence>
<organism evidence="3 4">
    <name type="scientific">Humidesulfovibrio mexicanus</name>
    <dbReference type="NCBI Taxonomy" id="147047"/>
    <lineage>
        <taxon>Bacteria</taxon>
        <taxon>Pseudomonadati</taxon>
        <taxon>Thermodesulfobacteriota</taxon>
        <taxon>Desulfovibrionia</taxon>
        <taxon>Desulfovibrionales</taxon>
        <taxon>Desulfovibrionaceae</taxon>
        <taxon>Humidesulfovibrio</taxon>
    </lineage>
</organism>
<dbReference type="Proteomes" id="UP000198324">
    <property type="component" value="Unassembled WGS sequence"/>
</dbReference>
<keyword evidence="2" id="KW-0812">Transmembrane</keyword>
<protein>
    <submittedName>
        <fullName evidence="3">Uncharacterized conserved protein</fullName>
    </submittedName>
</protein>
<accession>A0A238Y8M7</accession>
<keyword evidence="4" id="KW-1185">Reference proteome</keyword>
<dbReference type="EMBL" id="FZOC01000001">
    <property type="protein sequence ID" value="SNR66954.1"/>
    <property type="molecule type" value="Genomic_DNA"/>
</dbReference>
<proteinExistence type="predicted"/>
<feature type="compositionally biased region" description="Low complexity" evidence="1">
    <location>
        <begin position="138"/>
        <end position="152"/>
    </location>
</feature>
<feature type="transmembrane region" description="Helical" evidence="2">
    <location>
        <begin position="66"/>
        <end position="84"/>
    </location>
</feature>
<dbReference type="Pfam" id="PF10066">
    <property type="entry name" value="DUF2304"/>
    <property type="match status" value="1"/>
</dbReference>
<gene>
    <name evidence="3" type="ORF">SAMN04488503_0750</name>
</gene>
<keyword evidence="2" id="KW-0472">Membrane</keyword>
<reference evidence="3 4" key="1">
    <citation type="submission" date="2017-06" db="EMBL/GenBank/DDBJ databases">
        <authorList>
            <person name="Kim H.J."/>
            <person name="Triplett B.A."/>
        </authorList>
    </citation>
    <scope>NUCLEOTIDE SEQUENCE [LARGE SCALE GENOMIC DNA]</scope>
    <source>
        <strain evidence="3 4">DSM 13116</strain>
    </source>
</reference>
<dbReference type="RefSeq" id="WP_179216862.1">
    <property type="nucleotide sequence ID" value="NZ_FZOC01000001.1"/>
</dbReference>
<feature type="transmembrane region" description="Helical" evidence="2">
    <location>
        <begin position="36"/>
        <end position="54"/>
    </location>
</feature>
<feature type="region of interest" description="Disordered" evidence="1">
    <location>
        <begin position="130"/>
        <end position="152"/>
    </location>
</feature>
<dbReference type="InterPro" id="IPR019277">
    <property type="entry name" value="DUF2304"/>
</dbReference>
<evidence type="ECO:0000256" key="1">
    <source>
        <dbReference type="SAM" id="MobiDB-lite"/>
    </source>
</evidence>
<dbReference type="AlphaFoldDB" id="A0A238Y8M7"/>
<evidence type="ECO:0000313" key="3">
    <source>
        <dbReference type="EMBL" id="SNR66954.1"/>
    </source>
</evidence>
<evidence type="ECO:0000256" key="2">
    <source>
        <dbReference type="SAM" id="Phobius"/>
    </source>
</evidence>
<name>A0A238Y8M7_9BACT</name>